<dbReference type="AlphaFoldDB" id="A0A1M6A8T9"/>
<dbReference type="GeneID" id="89511316"/>
<gene>
    <name evidence="2" type="ORF">SAMN02745229_02916</name>
</gene>
<dbReference type="RefSeq" id="WP_073388835.1">
    <property type="nucleotide sequence ID" value="NZ_FQXK01000026.1"/>
</dbReference>
<feature type="signal peptide" evidence="1">
    <location>
        <begin position="1"/>
        <end position="24"/>
    </location>
</feature>
<protein>
    <submittedName>
        <fullName evidence="2">Uncharacterized protein</fullName>
    </submittedName>
</protein>
<feature type="chain" id="PRO_5039629299" evidence="1">
    <location>
        <begin position="25"/>
        <end position="337"/>
    </location>
</feature>
<accession>A0A1M6A8T9</accession>
<dbReference type="STRING" id="1121131.SAMN02745229_02916"/>
<dbReference type="OrthoDB" id="2039082at2"/>
<reference evidence="3" key="1">
    <citation type="submission" date="2016-11" db="EMBL/GenBank/DDBJ databases">
        <authorList>
            <person name="Varghese N."/>
            <person name="Submissions S."/>
        </authorList>
    </citation>
    <scope>NUCLEOTIDE SEQUENCE [LARGE SCALE GENOMIC DNA]</scope>
    <source>
        <strain evidence="3">DSM 3071</strain>
    </source>
</reference>
<proteinExistence type="predicted"/>
<sequence>MSKRIKARLSVFLMCVLAVFSVMCIRSDAFDTYTVSGTVGIDTTSSYLYLNTPQGKMTIAIDPETDLSGCKMLLPDKEVTVECHRGQDACLHASKIYETVAVVDSSTSATVYGTVTSKTTEDVIFLSTTEGTMQIKVDSTTDFTGCQLVAIGKAVYIKVARGSDACLHAVTVSDSDPSNSVPDTIIVGGVEMPNVRGTVTAETTTSLLYFSTSYGTMIVKYDSNTDFSGCLTLIPGQSIAVALYRGNDAYMHAAKVTNLGNANYNDAGAYTTTASFTGTVSVSSTLNTLYLVTSDGTMLIKLDTTTALSGLPLIVGRTVTVTCGYGADAAWHAMSIN</sequence>
<organism evidence="2 3">
    <name type="scientific">Butyrivibrio fibrisolvens DSM 3071</name>
    <dbReference type="NCBI Taxonomy" id="1121131"/>
    <lineage>
        <taxon>Bacteria</taxon>
        <taxon>Bacillati</taxon>
        <taxon>Bacillota</taxon>
        <taxon>Clostridia</taxon>
        <taxon>Lachnospirales</taxon>
        <taxon>Lachnospiraceae</taxon>
        <taxon>Butyrivibrio</taxon>
    </lineage>
</organism>
<dbReference type="Proteomes" id="UP000184278">
    <property type="component" value="Unassembled WGS sequence"/>
</dbReference>
<evidence type="ECO:0000313" key="3">
    <source>
        <dbReference type="Proteomes" id="UP000184278"/>
    </source>
</evidence>
<evidence type="ECO:0000256" key="1">
    <source>
        <dbReference type="SAM" id="SignalP"/>
    </source>
</evidence>
<keyword evidence="3" id="KW-1185">Reference proteome</keyword>
<name>A0A1M6A8T9_BUTFI</name>
<keyword evidence="1" id="KW-0732">Signal</keyword>
<dbReference type="EMBL" id="FQXK01000026">
    <property type="protein sequence ID" value="SHI32867.1"/>
    <property type="molecule type" value="Genomic_DNA"/>
</dbReference>
<evidence type="ECO:0000313" key="2">
    <source>
        <dbReference type="EMBL" id="SHI32867.1"/>
    </source>
</evidence>